<evidence type="ECO:0000313" key="3">
    <source>
        <dbReference type="Proteomes" id="UP000265515"/>
    </source>
</evidence>
<feature type="compositionally biased region" description="Basic and acidic residues" evidence="1">
    <location>
        <begin position="336"/>
        <end position="359"/>
    </location>
</feature>
<dbReference type="EMBL" id="BFEA01000639">
    <property type="protein sequence ID" value="GBG87926.1"/>
    <property type="molecule type" value="Genomic_DNA"/>
</dbReference>
<dbReference type="Proteomes" id="UP000265515">
    <property type="component" value="Unassembled WGS sequence"/>
</dbReference>
<feature type="region of interest" description="Disordered" evidence="1">
    <location>
        <begin position="234"/>
        <end position="265"/>
    </location>
</feature>
<protein>
    <submittedName>
        <fullName evidence="2">Uncharacterized protein</fullName>
    </submittedName>
</protein>
<proteinExistence type="predicted"/>
<feature type="compositionally biased region" description="Polar residues" evidence="1">
    <location>
        <begin position="7"/>
        <end position="23"/>
    </location>
</feature>
<comment type="caution">
    <text evidence="2">The sequence shown here is derived from an EMBL/GenBank/DDBJ whole genome shotgun (WGS) entry which is preliminary data.</text>
</comment>
<keyword evidence="3" id="KW-1185">Reference proteome</keyword>
<evidence type="ECO:0000313" key="2">
    <source>
        <dbReference type="EMBL" id="GBG87926.1"/>
    </source>
</evidence>
<reference evidence="2 3" key="1">
    <citation type="journal article" date="2018" name="Cell">
        <title>The Chara Genome: Secondary Complexity and Implications for Plant Terrestrialization.</title>
        <authorList>
            <person name="Nishiyama T."/>
            <person name="Sakayama H."/>
            <person name="Vries J.D."/>
            <person name="Buschmann H."/>
            <person name="Saint-Marcoux D."/>
            <person name="Ullrich K.K."/>
            <person name="Haas F.B."/>
            <person name="Vanderstraeten L."/>
            <person name="Becker D."/>
            <person name="Lang D."/>
            <person name="Vosolsobe S."/>
            <person name="Rombauts S."/>
            <person name="Wilhelmsson P.K.I."/>
            <person name="Janitza P."/>
            <person name="Kern R."/>
            <person name="Heyl A."/>
            <person name="Rumpler F."/>
            <person name="Villalobos L.I.A.C."/>
            <person name="Clay J.M."/>
            <person name="Skokan R."/>
            <person name="Toyoda A."/>
            <person name="Suzuki Y."/>
            <person name="Kagoshima H."/>
            <person name="Schijlen E."/>
            <person name="Tajeshwar N."/>
            <person name="Catarino B."/>
            <person name="Hetherington A.J."/>
            <person name="Saltykova A."/>
            <person name="Bonnot C."/>
            <person name="Breuninger H."/>
            <person name="Symeonidi A."/>
            <person name="Radhakrishnan G.V."/>
            <person name="Van Nieuwerburgh F."/>
            <person name="Deforce D."/>
            <person name="Chang C."/>
            <person name="Karol K.G."/>
            <person name="Hedrich R."/>
            <person name="Ulvskov P."/>
            <person name="Glockner G."/>
            <person name="Delwiche C.F."/>
            <person name="Petrasek J."/>
            <person name="Van de Peer Y."/>
            <person name="Friml J."/>
            <person name="Beilby M."/>
            <person name="Dolan L."/>
            <person name="Kohara Y."/>
            <person name="Sugano S."/>
            <person name="Fujiyama A."/>
            <person name="Delaux P.-M."/>
            <person name="Quint M."/>
            <person name="TheiBen G."/>
            <person name="Hagemann M."/>
            <person name="Harholt J."/>
            <person name="Dunand C."/>
            <person name="Zachgo S."/>
            <person name="Langdale J."/>
            <person name="Maumus F."/>
            <person name="Straeten D.V.D."/>
            <person name="Gould S.B."/>
            <person name="Rensing S.A."/>
        </authorList>
    </citation>
    <scope>NUCLEOTIDE SEQUENCE [LARGE SCALE GENOMIC DNA]</scope>
    <source>
        <strain evidence="2 3">S276</strain>
    </source>
</reference>
<evidence type="ECO:0000256" key="1">
    <source>
        <dbReference type="SAM" id="MobiDB-lite"/>
    </source>
</evidence>
<organism evidence="2 3">
    <name type="scientific">Chara braunii</name>
    <name type="common">Braun's stonewort</name>
    <dbReference type="NCBI Taxonomy" id="69332"/>
    <lineage>
        <taxon>Eukaryota</taxon>
        <taxon>Viridiplantae</taxon>
        <taxon>Streptophyta</taxon>
        <taxon>Charophyceae</taxon>
        <taxon>Charales</taxon>
        <taxon>Characeae</taxon>
        <taxon>Chara</taxon>
    </lineage>
</organism>
<dbReference type="Gramene" id="GBG87926">
    <property type="protein sequence ID" value="GBG87926"/>
    <property type="gene ID" value="CBR_g46294"/>
</dbReference>
<feature type="region of interest" description="Disordered" evidence="1">
    <location>
        <begin position="336"/>
        <end position="384"/>
    </location>
</feature>
<accession>A0A388M047</accession>
<feature type="region of interest" description="Disordered" evidence="1">
    <location>
        <begin position="1"/>
        <end position="31"/>
    </location>
</feature>
<name>A0A388M047_CHABU</name>
<dbReference type="AlphaFoldDB" id="A0A388M047"/>
<sequence length="384" mass="42306">MTPPTAGPSSTHAPQAEQRTLTSMDTDEDEDMDMTAVMPKLVPGKPLPQGFAQDPSVPYLLQDRYKESSEEDWGHHILWHEGVFEPCVFAGKWQMAVKTRDRRWVAKERKDAAIWHSVTETQLFRRVAQENVGATEVAVAAKAKALFEQLRANKQLEFSTKFHDLASSVSYGSIDWKIKQASAVQGIDSITSLKTQDVIARRMARGDAGCETDTRVNAGHIQNEQLRACIQQSTQRSAMGDSTMIRKDGGDMESGTLTEPSTRGVDDGATIIGSFGSLVATVAARQGLSEMMETDAGQDVESQTVKVAPEQVAATTKETKKGEGSREHISVIDMRSESTGEHMIQDNDQKDDHAAPRVEGEDEEDAQRPRRSMRAVIKKTVFDA</sequence>
<gene>
    <name evidence="2" type="ORF">CBR_g46294</name>
</gene>